<sequence length="145" mass="16274">MDGMMPVSRLCKECYAEGPSKNVNLMEWDKLWSINKKKIDPVCPRHTAIVKEGRVLLTLSNGPETPFVRKIPKHKRYEGAGMKDTTFTKEIWIEQVDAKAIADAEAISGNLDITLMDWGNASIKEIKDPSPKGIRPVMFSSISLK</sequence>
<gene>
    <name evidence="3" type="ORF">Tco_1111043</name>
</gene>
<evidence type="ECO:0000313" key="3">
    <source>
        <dbReference type="EMBL" id="GJU00705.1"/>
    </source>
</evidence>
<dbReference type="Proteomes" id="UP001151760">
    <property type="component" value="Unassembled WGS sequence"/>
</dbReference>
<accession>A0ABQ5IKJ1</accession>
<dbReference type="Pfam" id="PF03950">
    <property type="entry name" value="tRNA-synt_1c_C"/>
    <property type="match status" value="1"/>
</dbReference>
<evidence type="ECO:0000259" key="2">
    <source>
        <dbReference type="Pfam" id="PF03950"/>
    </source>
</evidence>
<reference evidence="3" key="1">
    <citation type="journal article" date="2022" name="Int. J. Mol. Sci.">
        <title>Draft Genome of Tanacetum Coccineum: Genomic Comparison of Closely Related Tanacetum-Family Plants.</title>
        <authorList>
            <person name="Yamashiro T."/>
            <person name="Shiraishi A."/>
            <person name="Nakayama K."/>
            <person name="Satake H."/>
        </authorList>
    </citation>
    <scope>NUCLEOTIDE SEQUENCE</scope>
</reference>
<dbReference type="InterPro" id="IPR020059">
    <property type="entry name" value="Glu/Gln-tRNA-synth_Ib_codon-bd"/>
</dbReference>
<organism evidence="3 4">
    <name type="scientific">Tanacetum coccineum</name>
    <dbReference type="NCBI Taxonomy" id="301880"/>
    <lineage>
        <taxon>Eukaryota</taxon>
        <taxon>Viridiplantae</taxon>
        <taxon>Streptophyta</taxon>
        <taxon>Embryophyta</taxon>
        <taxon>Tracheophyta</taxon>
        <taxon>Spermatophyta</taxon>
        <taxon>Magnoliopsida</taxon>
        <taxon>eudicotyledons</taxon>
        <taxon>Gunneridae</taxon>
        <taxon>Pentapetalae</taxon>
        <taxon>asterids</taxon>
        <taxon>campanulids</taxon>
        <taxon>Asterales</taxon>
        <taxon>Asteraceae</taxon>
        <taxon>Asteroideae</taxon>
        <taxon>Anthemideae</taxon>
        <taxon>Anthemidinae</taxon>
        <taxon>Tanacetum</taxon>
    </lineage>
</organism>
<evidence type="ECO:0000313" key="4">
    <source>
        <dbReference type="Proteomes" id="UP001151760"/>
    </source>
</evidence>
<dbReference type="SUPFAM" id="SSF50715">
    <property type="entry name" value="Ribosomal protein L25-like"/>
    <property type="match status" value="1"/>
</dbReference>
<dbReference type="PANTHER" id="PTHR43097">
    <property type="entry name" value="GLUTAMINE-TRNA LIGASE"/>
    <property type="match status" value="1"/>
</dbReference>
<dbReference type="InterPro" id="IPR011035">
    <property type="entry name" value="Ribosomal_bL25/Gln-tRNA_synth"/>
</dbReference>
<name>A0ABQ5IKJ1_9ASTR</name>
<keyword evidence="4" id="KW-1185">Reference proteome</keyword>
<dbReference type="GO" id="GO:0016874">
    <property type="term" value="F:ligase activity"/>
    <property type="evidence" value="ECO:0007669"/>
    <property type="project" value="UniProtKB-KW"/>
</dbReference>
<evidence type="ECO:0000256" key="1">
    <source>
        <dbReference type="ARBA" id="ARBA00022917"/>
    </source>
</evidence>
<reference evidence="3" key="2">
    <citation type="submission" date="2022-01" db="EMBL/GenBank/DDBJ databases">
        <authorList>
            <person name="Yamashiro T."/>
            <person name="Shiraishi A."/>
            <person name="Satake H."/>
            <person name="Nakayama K."/>
        </authorList>
    </citation>
    <scope>NUCLEOTIDE SEQUENCE</scope>
</reference>
<keyword evidence="3" id="KW-0436">Ligase</keyword>
<protein>
    <submittedName>
        <fullName evidence="3">Glutamate--tRNA ligase, cytoplasmic</fullName>
    </submittedName>
</protein>
<dbReference type="InterPro" id="IPR050132">
    <property type="entry name" value="Gln/Glu-tRNA_Ligase"/>
</dbReference>
<dbReference type="PANTHER" id="PTHR43097:SF5">
    <property type="entry name" value="GLUTAMATE--TRNA LIGASE"/>
    <property type="match status" value="1"/>
</dbReference>
<comment type="caution">
    <text evidence="3">The sequence shown here is derived from an EMBL/GenBank/DDBJ whole genome shotgun (WGS) entry which is preliminary data.</text>
</comment>
<dbReference type="EMBL" id="BQNB010020889">
    <property type="protein sequence ID" value="GJU00705.1"/>
    <property type="molecule type" value="Genomic_DNA"/>
</dbReference>
<proteinExistence type="predicted"/>
<keyword evidence="1" id="KW-0648">Protein biosynthesis</keyword>
<feature type="domain" description="Glutamyl/glutaminyl-tRNA synthetase class Ib anti-codon binding" evidence="2">
    <location>
        <begin position="43"/>
        <end position="129"/>
    </location>
</feature>